<feature type="transmembrane region" description="Helical" evidence="10">
    <location>
        <begin position="167"/>
        <end position="188"/>
    </location>
</feature>
<evidence type="ECO:0000256" key="8">
    <source>
        <dbReference type="ARBA" id="ARBA00046280"/>
    </source>
</evidence>
<protein>
    <recommendedName>
        <fullName evidence="13">t-SNARE coiled-coil homology domain-containing protein</fullName>
    </recommendedName>
</protein>
<dbReference type="InterPro" id="IPR039899">
    <property type="entry name" value="BET1_SNARE"/>
</dbReference>
<evidence type="ECO:0000256" key="5">
    <source>
        <dbReference type="ARBA" id="ARBA00022989"/>
    </source>
</evidence>
<dbReference type="GO" id="GO:0015031">
    <property type="term" value="P:protein transport"/>
    <property type="evidence" value="ECO:0007669"/>
    <property type="project" value="UniProtKB-KW"/>
</dbReference>
<keyword evidence="4" id="KW-0653">Protein transport</keyword>
<feature type="region of interest" description="Disordered" evidence="9">
    <location>
        <begin position="1"/>
        <end position="43"/>
    </location>
</feature>
<evidence type="ECO:0000313" key="11">
    <source>
        <dbReference type="EMBL" id="KAK6955232.1"/>
    </source>
</evidence>
<dbReference type="Proteomes" id="UP001369815">
    <property type="component" value="Unassembled WGS sequence"/>
</dbReference>
<gene>
    <name evidence="11" type="ORF">Daesc_002863</name>
</gene>
<name>A0AAX6MST1_9PEZI</name>
<evidence type="ECO:0000256" key="2">
    <source>
        <dbReference type="ARBA" id="ARBA00022448"/>
    </source>
</evidence>
<evidence type="ECO:0000256" key="7">
    <source>
        <dbReference type="ARBA" id="ARBA00023136"/>
    </source>
</evidence>
<keyword evidence="12" id="KW-1185">Reference proteome</keyword>
<dbReference type="Gene3D" id="1.20.5.110">
    <property type="match status" value="1"/>
</dbReference>
<dbReference type="GO" id="GO:0000139">
    <property type="term" value="C:Golgi membrane"/>
    <property type="evidence" value="ECO:0007669"/>
    <property type="project" value="UniProtKB-SubCell"/>
</dbReference>
<evidence type="ECO:0000256" key="6">
    <source>
        <dbReference type="ARBA" id="ARBA00023034"/>
    </source>
</evidence>
<feature type="region of interest" description="Disordered" evidence="9">
    <location>
        <begin position="55"/>
        <end position="78"/>
    </location>
</feature>
<keyword evidence="7 10" id="KW-0472">Membrane</keyword>
<dbReference type="SUPFAM" id="SSF58038">
    <property type="entry name" value="SNARE fusion complex"/>
    <property type="match status" value="1"/>
</dbReference>
<dbReference type="CDD" id="cd15853">
    <property type="entry name" value="SNARE_Bet1"/>
    <property type="match status" value="1"/>
</dbReference>
<dbReference type="AlphaFoldDB" id="A0AAX6MST1"/>
<comment type="subcellular location">
    <subcellularLocation>
        <location evidence="8">Endomembrane system</location>
        <topology evidence="8">Single-pass type IV membrane protein</topology>
    </subcellularLocation>
    <subcellularLocation>
        <location evidence="1">Golgi apparatus membrane</location>
    </subcellularLocation>
</comment>
<keyword evidence="2" id="KW-0813">Transport</keyword>
<dbReference type="EMBL" id="JBANMG010000003">
    <property type="protein sequence ID" value="KAK6955232.1"/>
    <property type="molecule type" value="Genomic_DNA"/>
</dbReference>
<accession>A0AAX6MST1</accession>
<evidence type="ECO:0000256" key="3">
    <source>
        <dbReference type="ARBA" id="ARBA00022692"/>
    </source>
</evidence>
<dbReference type="PANTHER" id="PTHR12791">
    <property type="entry name" value="GOLGI SNARE BET1-RELATED"/>
    <property type="match status" value="1"/>
</dbReference>
<evidence type="ECO:0000256" key="9">
    <source>
        <dbReference type="SAM" id="MobiDB-lite"/>
    </source>
</evidence>
<comment type="caution">
    <text evidence="11">The sequence shown here is derived from an EMBL/GenBank/DDBJ whole genome shotgun (WGS) entry which is preliminary data.</text>
</comment>
<evidence type="ECO:0000256" key="1">
    <source>
        <dbReference type="ARBA" id="ARBA00004394"/>
    </source>
</evidence>
<evidence type="ECO:0000313" key="12">
    <source>
        <dbReference type="Proteomes" id="UP001369815"/>
    </source>
</evidence>
<reference evidence="11 12" key="1">
    <citation type="journal article" date="2024" name="Front Chem Biol">
        <title>Unveiling the potential of Daldinia eschscholtzii MFLUCC 19-0629 through bioactivity and bioinformatics studies for enhanced sustainable agriculture production.</title>
        <authorList>
            <person name="Brooks S."/>
            <person name="Weaver J.A."/>
            <person name="Klomchit A."/>
            <person name="Alharthi S.A."/>
            <person name="Onlamun T."/>
            <person name="Nurani R."/>
            <person name="Vong T.K."/>
            <person name="Alberti F."/>
            <person name="Greco C."/>
        </authorList>
    </citation>
    <scope>NUCLEOTIDE SEQUENCE [LARGE SCALE GENOMIC DNA]</scope>
    <source>
        <strain evidence="11">MFLUCC 19-0629</strain>
    </source>
</reference>
<keyword evidence="6" id="KW-0333">Golgi apparatus</keyword>
<evidence type="ECO:0000256" key="10">
    <source>
        <dbReference type="SAM" id="Phobius"/>
    </source>
</evidence>
<proteinExistence type="predicted"/>
<keyword evidence="3 10" id="KW-0812">Transmembrane</keyword>
<organism evidence="11 12">
    <name type="scientific">Daldinia eschscholtzii</name>
    <dbReference type="NCBI Taxonomy" id="292717"/>
    <lineage>
        <taxon>Eukaryota</taxon>
        <taxon>Fungi</taxon>
        <taxon>Dikarya</taxon>
        <taxon>Ascomycota</taxon>
        <taxon>Pezizomycotina</taxon>
        <taxon>Sordariomycetes</taxon>
        <taxon>Xylariomycetidae</taxon>
        <taxon>Xylariales</taxon>
        <taxon>Hypoxylaceae</taxon>
        <taxon>Daldinia</taxon>
    </lineage>
</organism>
<evidence type="ECO:0008006" key="13">
    <source>
        <dbReference type="Google" id="ProtNLM"/>
    </source>
</evidence>
<keyword evidence="5 10" id="KW-1133">Transmembrane helix</keyword>
<evidence type="ECO:0000256" key="4">
    <source>
        <dbReference type="ARBA" id="ARBA00022927"/>
    </source>
</evidence>
<sequence length="189" mass="20580">MASRFGHSTLHQRDSRSALFEGYSGSGRNSADPARRASPALGGYGYGYPGGSNGAAAGGSSTHLGVESRGSYRAATPNSRGQYSDAVLNELESQNDQQVEGILGKVKILKDVSFVLLLMLRMTTAIGDEIRESSALAEKMNDTFDSTRLRLRGTMNRMLVMAERTGVGWKVWLAFFVAVILIFVYVWLF</sequence>